<dbReference type="EMBL" id="FWZX01000005">
    <property type="protein sequence ID" value="SMF14746.1"/>
    <property type="molecule type" value="Genomic_DNA"/>
</dbReference>
<evidence type="ECO:0008006" key="4">
    <source>
        <dbReference type="Google" id="ProtNLM"/>
    </source>
</evidence>
<proteinExistence type="predicted"/>
<dbReference type="RefSeq" id="WP_085122388.1">
    <property type="nucleotide sequence ID" value="NZ_FWZX01000005.1"/>
</dbReference>
<dbReference type="Gene3D" id="3.10.450.50">
    <property type="match status" value="1"/>
</dbReference>
<evidence type="ECO:0000313" key="2">
    <source>
        <dbReference type="EMBL" id="SMF14746.1"/>
    </source>
</evidence>
<gene>
    <name evidence="2" type="ORF">SAMN05428998_105294</name>
</gene>
<evidence type="ECO:0000313" key="3">
    <source>
        <dbReference type="Proteomes" id="UP000192917"/>
    </source>
</evidence>
<evidence type="ECO:0000256" key="1">
    <source>
        <dbReference type="SAM" id="SignalP"/>
    </source>
</evidence>
<dbReference type="InterPro" id="IPR032710">
    <property type="entry name" value="NTF2-like_dom_sf"/>
</dbReference>
<dbReference type="AlphaFoldDB" id="A0A1Y6BJT4"/>
<dbReference type="SUPFAM" id="SSF54427">
    <property type="entry name" value="NTF2-like"/>
    <property type="match status" value="1"/>
</dbReference>
<feature type="signal peptide" evidence="1">
    <location>
        <begin position="1"/>
        <end position="24"/>
    </location>
</feature>
<name>A0A1Y6BJT4_9PROT</name>
<dbReference type="Proteomes" id="UP000192917">
    <property type="component" value="Unassembled WGS sequence"/>
</dbReference>
<accession>A0A1Y6BJT4</accession>
<keyword evidence="1" id="KW-0732">Signal</keyword>
<keyword evidence="3" id="KW-1185">Reference proteome</keyword>
<organism evidence="2 3">
    <name type="scientific">Tistlia consotensis USBA 355</name>
    <dbReference type="NCBI Taxonomy" id="560819"/>
    <lineage>
        <taxon>Bacteria</taxon>
        <taxon>Pseudomonadati</taxon>
        <taxon>Pseudomonadota</taxon>
        <taxon>Alphaproteobacteria</taxon>
        <taxon>Rhodospirillales</taxon>
        <taxon>Rhodovibrionaceae</taxon>
        <taxon>Tistlia</taxon>
    </lineage>
</organism>
<reference evidence="2 3" key="1">
    <citation type="submission" date="2017-04" db="EMBL/GenBank/DDBJ databases">
        <authorList>
            <person name="Afonso C.L."/>
            <person name="Miller P.J."/>
            <person name="Scott M.A."/>
            <person name="Spackman E."/>
            <person name="Goraichik I."/>
            <person name="Dimitrov K.M."/>
            <person name="Suarez D.L."/>
            <person name="Swayne D.E."/>
        </authorList>
    </citation>
    <scope>NUCLEOTIDE SEQUENCE [LARGE SCALE GENOMIC DNA]</scope>
    <source>
        <strain evidence="2 3">USBA 355</strain>
    </source>
</reference>
<dbReference type="STRING" id="560819.SAMN05428998_105294"/>
<sequence>MRRPFLALLLLAAAGALPSASAFAGPAGDRARSHLEAIAAGDVAAITADYVPGSLFQWVGGPLDGVYAGPQEIASVWAKFAKAQAPLSLQLTALDEAANPKGATVTASLVLKGKATIPLRYVLVYRNDKLVDEVWQIAPPAK</sequence>
<feature type="chain" id="PRO_5013323218" description="SnoaL-like domain-containing protein" evidence="1">
    <location>
        <begin position="25"/>
        <end position="142"/>
    </location>
</feature>
<protein>
    <recommendedName>
        <fullName evidence="4">SnoaL-like domain-containing protein</fullName>
    </recommendedName>
</protein>